<dbReference type="PANTHER" id="PTHR37483:SF1">
    <property type="entry name" value="UPF0125 PROTEIN RATB"/>
    <property type="match status" value="1"/>
</dbReference>
<dbReference type="Proteomes" id="UP000004088">
    <property type="component" value="Unassembled WGS sequence"/>
</dbReference>
<organism evidence="3 4">
    <name type="scientific">Kingella denitrificans ATCC 33394</name>
    <dbReference type="NCBI Taxonomy" id="888741"/>
    <lineage>
        <taxon>Bacteria</taxon>
        <taxon>Pseudomonadati</taxon>
        <taxon>Pseudomonadota</taxon>
        <taxon>Betaproteobacteria</taxon>
        <taxon>Neisseriales</taxon>
        <taxon>Neisseriaceae</taxon>
        <taxon>Kingella</taxon>
    </lineage>
</organism>
<evidence type="ECO:0000256" key="1">
    <source>
        <dbReference type="ARBA" id="ARBA00010645"/>
    </source>
</evidence>
<dbReference type="InterPro" id="IPR037021">
    <property type="entry name" value="RnfH_sf"/>
</dbReference>
<dbReference type="STRING" id="888741.HMPREF9098_2501"/>
<reference evidence="3 4" key="1">
    <citation type="submission" date="2011-01" db="EMBL/GenBank/DDBJ databases">
        <authorList>
            <person name="Muzny D."/>
            <person name="Qin X."/>
            <person name="Deng J."/>
            <person name="Jiang H."/>
            <person name="Liu Y."/>
            <person name="Qu J."/>
            <person name="Song X.-Z."/>
            <person name="Zhang L."/>
            <person name="Thornton R."/>
            <person name="Coyle M."/>
            <person name="Francisco L."/>
            <person name="Jackson L."/>
            <person name="Javaid M."/>
            <person name="Korchina V."/>
            <person name="Kovar C."/>
            <person name="Mata R."/>
            <person name="Mathew T."/>
            <person name="Ngo R."/>
            <person name="Nguyen L."/>
            <person name="Nguyen N."/>
            <person name="Okwuonu G."/>
            <person name="Ongeri F."/>
            <person name="Pham C."/>
            <person name="Simmons D."/>
            <person name="Wilczek-Boney K."/>
            <person name="Hale W."/>
            <person name="Jakkamsetti A."/>
            <person name="Pham P."/>
            <person name="Ruth R."/>
            <person name="San Lucas F."/>
            <person name="Warren J."/>
            <person name="Zhang J."/>
            <person name="Zhao Z."/>
            <person name="Zhou C."/>
            <person name="Zhu D."/>
            <person name="Lee S."/>
            <person name="Bess C."/>
            <person name="Blankenburg K."/>
            <person name="Forbes L."/>
            <person name="Fu Q."/>
            <person name="Gubbala S."/>
            <person name="Hirani K."/>
            <person name="Jayaseelan J.C."/>
            <person name="Lara F."/>
            <person name="Munidasa M."/>
            <person name="Palculict T."/>
            <person name="Patil S."/>
            <person name="Pu L.-L."/>
            <person name="Saada N."/>
            <person name="Tang L."/>
            <person name="Weissenberger G."/>
            <person name="Zhu Y."/>
            <person name="Hemphill L."/>
            <person name="Shang Y."/>
            <person name="Youmans B."/>
            <person name="Ayvaz T."/>
            <person name="Ross M."/>
            <person name="Santibanez J."/>
            <person name="Aqrawi P."/>
            <person name="Gross S."/>
            <person name="Joshi V."/>
            <person name="Fowler G."/>
            <person name="Nazareth L."/>
            <person name="Reid J."/>
            <person name="Worley K."/>
            <person name="Petrosino J."/>
            <person name="Highlander S."/>
            <person name="Gibbs R."/>
        </authorList>
    </citation>
    <scope>NUCLEOTIDE SEQUENCE [LARGE SCALE GENOMIC DNA]</scope>
    <source>
        <strain evidence="3 4">ATCC 33394</strain>
    </source>
</reference>
<gene>
    <name evidence="3" type="ORF">HMPREF9098_2501</name>
</gene>
<dbReference type="PANTHER" id="PTHR37483">
    <property type="entry name" value="UPF0125 PROTEIN RATB"/>
    <property type="match status" value="1"/>
</dbReference>
<dbReference type="RefSeq" id="WP_003784843.1">
    <property type="nucleotide sequence ID" value="NZ_GL870929.1"/>
</dbReference>
<keyword evidence="4" id="KW-1185">Reference proteome</keyword>
<evidence type="ECO:0000313" key="4">
    <source>
        <dbReference type="Proteomes" id="UP000004088"/>
    </source>
</evidence>
<evidence type="ECO:0000313" key="3">
    <source>
        <dbReference type="EMBL" id="EGC16178.1"/>
    </source>
</evidence>
<dbReference type="HOGENOM" id="CLU_150721_1_0_4"/>
<sequence length="97" mass="10768">MAEIQIEIAYGTAQTQKLYRMAVKAACTARQAVLASPVADDFPDADVHTAPLGIFGKRVKDDTVLRDGDRIEVYRPLVADPKDARRKRVLQKKKEAS</sequence>
<accession>F0F316</accession>
<dbReference type="AlphaFoldDB" id="F0F316"/>
<dbReference type="Gene3D" id="3.10.20.280">
    <property type="entry name" value="RnfH-like"/>
    <property type="match status" value="1"/>
</dbReference>
<comment type="similarity">
    <text evidence="1 2">Belongs to the UPF0125 (RnfH) family.</text>
</comment>
<name>F0F316_9NEIS</name>
<dbReference type="InterPro" id="IPR005346">
    <property type="entry name" value="RnfH"/>
</dbReference>
<dbReference type="InterPro" id="IPR016155">
    <property type="entry name" value="Mopterin_synth/thiamin_S_b"/>
</dbReference>
<dbReference type="NCBIfam" id="NF002490">
    <property type="entry name" value="PRK01777.1"/>
    <property type="match status" value="1"/>
</dbReference>
<protein>
    <recommendedName>
        <fullName evidence="2">UPF0125 protein HMPREF9098_2501</fullName>
    </recommendedName>
</protein>
<evidence type="ECO:0000256" key="2">
    <source>
        <dbReference type="HAMAP-Rule" id="MF_00460"/>
    </source>
</evidence>
<dbReference type="Pfam" id="PF03658">
    <property type="entry name" value="Ub-RnfH"/>
    <property type="match status" value="1"/>
</dbReference>
<proteinExistence type="inferred from homology"/>
<dbReference type="SUPFAM" id="SSF54285">
    <property type="entry name" value="MoaD/ThiS"/>
    <property type="match status" value="1"/>
</dbReference>
<comment type="caution">
    <text evidence="3">The sequence shown here is derived from an EMBL/GenBank/DDBJ whole genome shotgun (WGS) entry which is preliminary data.</text>
</comment>
<dbReference type="EMBL" id="AEWV01000046">
    <property type="protein sequence ID" value="EGC16178.1"/>
    <property type="molecule type" value="Genomic_DNA"/>
</dbReference>
<dbReference type="HAMAP" id="MF_00460">
    <property type="entry name" value="UPF0125_RnfH"/>
    <property type="match status" value="1"/>
</dbReference>